<evidence type="ECO:0000256" key="1">
    <source>
        <dbReference type="SAM" id="MobiDB-lite"/>
    </source>
</evidence>
<feature type="compositionally biased region" description="Low complexity" evidence="1">
    <location>
        <begin position="107"/>
        <end position="121"/>
    </location>
</feature>
<sequence>MDARVLRAMELLKEAGRLDLLAAPAASRDRPVRRAASGVAAAVAACSPPRERKQVSGAGRGRGGRLSPSFVGGSEGRMKGQPRPLGARRPQRTTTSGGKGGRPTPAGLRQLRQPGRLRSGRAGAGGRQREEKAAGGRGPGMQSAEEESEEHEPAGLAAAAVLEGEGQRAPGAGGEQEKGVGGRSRCQGGVVSSRIDMDLDFFQGARYKSQDGDPGELVAGSEPWEDEEVLAGPSAASWTGRRRDGKAVRAMEVTTQSTSGQGFAPPRGWVSKRPGYALQRAGGKTPLRRPCIPAPPIEEFIKKARLGRDEFREYVADFYCAGEITLPGLYGTALPLRIIGVILQHSLMPA</sequence>
<evidence type="ECO:0000313" key="2">
    <source>
        <dbReference type="EMBL" id="KAJ1218394.1"/>
    </source>
</evidence>
<dbReference type="EMBL" id="JANPWB010000001">
    <property type="protein sequence ID" value="KAJ1218394.1"/>
    <property type="molecule type" value="Genomic_DNA"/>
</dbReference>
<dbReference type="AlphaFoldDB" id="A0AAV7X2U2"/>
<organism evidence="2 3">
    <name type="scientific">Pleurodeles waltl</name>
    <name type="common">Iberian ribbed newt</name>
    <dbReference type="NCBI Taxonomy" id="8319"/>
    <lineage>
        <taxon>Eukaryota</taxon>
        <taxon>Metazoa</taxon>
        <taxon>Chordata</taxon>
        <taxon>Craniata</taxon>
        <taxon>Vertebrata</taxon>
        <taxon>Euteleostomi</taxon>
        <taxon>Amphibia</taxon>
        <taxon>Batrachia</taxon>
        <taxon>Caudata</taxon>
        <taxon>Salamandroidea</taxon>
        <taxon>Salamandridae</taxon>
        <taxon>Pleurodelinae</taxon>
        <taxon>Pleurodeles</taxon>
    </lineage>
</organism>
<evidence type="ECO:0000313" key="3">
    <source>
        <dbReference type="Proteomes" id="UP001066276"/>
    </source>
</evidence>
<name>A0AAV7X2U2_PLEWA</name>
<reference evidence="2" key="1">
    <citation type="journal article" date="2022" name="bioRxiv">
        <title>Sequencing and chromosome-scale assembly of the giantPleurodeles waltlgenome.</title>
        <authorList>
            <person name="Brown T."/>
            <person name="Elewa A."/>
            <person name="Iarovenko S."/>
            <person name="Subramanian E."/>
            <person name="Araus A.J."/>
            <person name="Petzold A."/>
            <person name="Susuki M."/>
            <person name="Suzuki K.-i.T."/>
            <person name="Hayashi T."/>
            <person name="Toyoda A."/>
            <person name="Oliveira C."/>
            <person name="Osipova E."/>
            <person name="Leigh N.D."/>
            <person name="Simon A."/>
            <person name="Yun M.H."/>
        </authorList>
    </citation>
    <scope>NUCLEOTIDE SEQUENCE</scope>
    <source>
        <strain evidence="2">20211129_DDA</strain>
        <tissue evidence="2">Liver</tissue>
    </source>
</reference>
<feature type="region of interest" description="Disordered" evidence="1">
    <location>
        <begin position="41"/>
        <end position="155"/>
    </location>
</feature>
<keyword evidence="3" id="KW-1185">Reference proteome</keyword>
<gene>
    <name evidence="2" type="ORF">NDU88_005974</name>
</gene>
<dbReference type="Proteomes" id="UP001066276">
    <property type="component" value="Chromosome 1_1"/>
</dbReference>
<feature type="region of interest" description="Disordered" evidence="1">
    <location>
        <begin position="167"/>
        <end position="186"/>
    </location>
</feature>
<comment type="caution">
    <text evidence="2">The sequence shown here is derived from an EMBL/GenBank/DDBJ whole genome shotgun (WGS) entry which is preliminary data.</text>
</comment>
<proteinExistence type="predicted"/>
<accession>A0AAV7X2U2</accession>
<protein>
    <submittedName>
        <fullName evidence="2">Uncharacterized protein</fullName>
    </submittedName>
</protein>